<keyword evidence="7 13" id="KW-1133">Transmembrane helix</keyword>
<dbReference type="RefSeq" id="WP_419188225.1">
    <property type="nucleotide sequence ID" value="NZ_CP036272.1"/>
</dbReference>
<feature type="domain" description="PLD phosphodiesterase" evidence="14">
    <location>
        <begin position="227"/>
        <end position="254"/>
    </location>
</feature>
<keyword evidence="5 13" id="KW-0812">Transmembrane</keyword>
<evidence type="ECO:0000256" key="12">
    <source>
        <dbReference type="NCBIfam" id="TIGR04265"/>
    </source>
</evidence>
<proteinExistence type="predicted"/>
<evidence type="ECO:0000256" key="3">
    <source>
        <dbReference type="ARBA" id="ARBA00022516"/>
    </source>
</evidence>
<evidence type="ECO:0000256" key="2">
    <source>
        <dbReference type="ARBA" id="ARBA00022475"/>
    </source>
</evidence>
<dbReference type="InterPro" id="IPR022924">
    <property type="entry name" value="Cardiolipin_synthase"/>
</dbReference>
<feature type="transmembrane region" description="Helical" evidence="13">
    <location>
        <begin position="49"/>
        <end position="69"/>
    </location>
</feature>
<dbReference type="CDD" id="cd09158">
    <property type="entry name" value="PLDc_EcCLS_like_2"/>
    <property type="match status" value="1"/>
</dbReference>
<dbReference type="GO" id="GO:0005886">
    <property type="term" value="C:plasma membrane"/>
    <property type="evidence" value="ECO:0007669"/>
    <property type="project" value="UniProtKB-SubCell"/>
</dbReference>
<dbReference type="InterPro" id="IPR027379">
    <property type="entry name" value="CLS_N"/>
</dbReference>
<keyword evidence="9 13" id="KW-0472">Membrane</keyword>
<dbReference type="Pfam" id="PF13091">
    <property type="entry name" value="PLDc_2"/>
    <property type="match status" value="2"/>
</dbReference>
<gene>
    <name evidence="15" type="primary">cls</name>
    <name evidence="15" type="ORF">SV7mr_15660</name>
</gene>
<evidence type="ECO:0000256" key="5">
    <source>
        <dbReference type="ARBA" id="ARBA00022692"/>
    </source>
</evidence>
<dbReference type="PANTHER" id="PTHR21248">
    <property type="entry name" value="CARDIOLIPIN SYNTHASE"/>
    <property type="match status" value="1"/>
</dbReference>
<dbReference type="EC" id="2.7.8.-" evidence="12"/>
<dbReference type="GO" id="GO:0032049">
    <property type="term" value="P:cardiolipin biosynthetic process"/>
    <property type="evidence" value="ECO:0007669"/>
    <property type="project" value="UniProtKB-UniRule"/>
</dbReference>
<keyword evidence="3" id="KW-0444">Lipid biosynthesis</keyword>
<evidence type="ECO:0000256" key="9">
    <source>
        <dbReference type="ARBA" id="ARBA00023136"/>
    </source>
</evidence>
<dbReference type="InterPro" id="IPR025202">
    <property type="entry name" value="PLD-like_dom"/>
</dbReference>
<evidence type="ECO:0000259" key="14">
    <source>
        <dbReference type="PROSITE" id="PS50035"/>
    </source>
</evidence>
<keyword evidence="6" id="KW-0677">Repeat</keyword>
<evidence type="ECO:0000256" key="13">
    <source>
        <dbReference type="SAM" id="Phobius"/>
    </source>
</evidence>
<keyword evidence="4 15" id="KW-0808">Transferase</keyword>
<dbReference type="InterPro" id="IPR001736">
    <property type="entry name" value="PLipase_D/transphosphatidylase"/>
</dbReference>
<protein>
    <recommendedName>
        <fullName evidence="12">Cardiolipin synthase</fullName>
        <ecNumber evidence="12">2.7.8.-</ecNumber>
    </recommendedName>
</protein>
<evidence type="ECO:0000256" key="4">
    <source>
        <dbReference type="ARBA" id="ARBA00022679"/>
    </source>
</evidence>
<organism evidence="15 16">
    <name type="scientific">Stieleria bergensis</name>
    <dbReference type="NCBI Taxonomy" id="2528025"/>
    <lineage>
        <taxon>Bacteria</taxon>
        <taxon>Pseudomonadati</taxon>
        <taxon>Planctomycetota</taxon>
        <taxon>Planctomycetia</taxon>
        <taxon>Pirellulales</taxon>
        <taxon>Pirellulaceae</taxon>
        <taxon>Stieleria</taxon>
    </lineage>
</organism>
<keyword evidence="16" id="KW-1185">Reference proteome</keyword>
<dbReference type="Pfam" id="PF13396">
    <property type="entry name" value="PLDc_N"/>
    <property type="match status" value="1"/>
</dbReference>
<dbReference type="CDD" id="cd09152">
    <property type="entry name" value="PLDc_EcCLS_like_1"/>
    <property type="match status" value="1"/>
</dbReference>
<dbReference type="AlphaFoldDB" id="A0A517SSF5"/>
<accession>A0A517SSF5</accession>
<keyword evidence="10" id="KW-0594">Phospholipid biosynthesis</keyword>
<dbReference type="Proteomes" id="UP000315003">
    <property type="component" value="Chromosome"/>
</dbReference>
<dbReference type="SMART" id="SM00155">
    <property type="entry name" value="PLDc"/>
    <property type="match status" value="2"/>
</dbReference>
<dbReference type="GO" id="GO:0008808">
    <property type="term" value="F:cardiolipin synthase activity"/>
    <property type="evidence" value="ECO:0007669"/>
    <property type="project" value="UniProtKB-UniRule"/>
</dbReference>
<evidence type="ECO:0000256" key="11">
    <source>
        <dbReference type="ARBA" id="ARBA00023264"/>
    </source>
</evidence>
<keyword evidence="11" id="KW-1208">Phospholipid metabolism</keyword>
<keyword evidence="8" id="KW-0443">Lipid metabolism</keyword>
<evidence type="ECO:0000313" key="15">
    <source>
        <dbReference type="EMBL" id="QDT59060.1"/>
    </source>
</evidence>
<dbReference type="NCBIfam" id="TIGR04265">
    <property type="entry name" value="bac_cardiolipin"/>
    <property type="match status" value="1"/>
</dbReference>
<dbReference type="EMBL" id="CP036272">
    <property type="protein sequence ID" value="QDT59060.1"/>
    <property type="molecule type" value="Genomic_DNA"/>
</dbReference>
<feature type="transmembrane region" description="Helical" evidence="13">
    <location>
        <begin position="13"/>
        <end position="37"/>
    </location>
</feature>
<reference evidence="15 16" key="1">
    <citation type="submission" date="2019-02" db="EMBL/GenBank/DDBJ databases">
        <title>Deep-cultivation of Planctomycetes and their phenomic and genomic characterization uncovers novel biology.</title>
        <authorList>
            <person name="Wiegand S."/>
            <person name="Jogler M."/>
            <person name="Boedeker C."/>
            <person name="Pinto D."/>
            <person name="Vollmers J."/>
            <person name="Rivas-Marin E."/>
            <person name="Kohn T."/>
            <person name="Peeters S.H."/>
            <person name="Heuer A."/>
            <person name="Rast P."/>
            <person name="Oberbeckmann S."/>
            <person name="Bunk B."/>
            <person name="Jeske O."/>
            <person name="Meyerdierks A."/>
            <person name="Storesund J.E."/>
            <person name="Kallscheuer N."/>
            <person name="Luecker S."/>
            <person name="Lage O.M."/>
            <person name="Pohl T."/>
            <person name="Merkel B.J."/>
            <person name="Hornburger P."/>
            <person name="Mueller R.-W."/>
            <person name="Bruemmer F."/>
            <person name="Labrenz M."/>
            <person name="Spormann A.M."/>
            <person name="Op den Camp H."/>
            <person name="Overmann J."/>
            <person name="Amann R."/>
            <person name="Jetten M.S.M."/>
            <person name="Mascher T."/>
            <person name="Medema M.H."/>
            <person name="Devos D.P."/>
            <person name="Kaster A.-K."/>
            <person name="Ovreas L."/>
            <person name="Rohde M."/>
            <person name="Galperin M.Y."/>
            <person name="Jogler C."/>
        </authorList>
    </citation>
    <scope>NUCLEOTIDE SEQUENCE [LARGE SCALE GENOMIC DNA]</scope>
    <source>
        <strain evidence="15 16">SV_7m_r</strain>
    </source>
</reference>
<dbReference type="PANTHER" id="PTHR21248:SF22">
    <property type="entry name" value="PHOSPHOLIPASE D"/>
    <property type="match status" value="1"/>
</dbReference>
<evidence type="ECO:0000256" key="6">
    <source>
        <dbReference type="ARBA" id="ARBA00022737"/>
    </source>
</evidence>
<evidence type="ECO:0000256" key="8">
    <source>
        <dbReference type="ARBA" id="ARBA00023098"/>
    </source>
</evidence>
<evidence type="ECO:0000256" key="10">
    <source>
        <dbReference type="ARBA" id="ARBA00023209"/>
    </source>
</evidence>
<evidence type="ECO:0000256" key="7">
    <source>
        <dbReference type="ARBA" id="ARBA00022989"/>
    </source>
</evidence>
<feature type="domain" description="PLD phosphodiesterase" evidence="14">
    <location>
        <begin position="403"/>
        <end position="430"/>
    </location>
</feature>
<sequence length="490" mass="54632">MISPPFVLADLSLFWQLSLAAGIALGIAIQASFIMRVLLKRKLNPVSRLAWLVVLFASPGIGVIAYLLLGDINIGDRRLARIKKVVAALPAMQQQPLYTTVIEDGYQHLFQIGRAISEFSPVSGNAAQLLPDSTATIDAMVIDIDQAQDHVHVEFYIWLDDASGLRLAQALERAAKRGVQCRAMADGLGSRLLTRSPIWQSMQDAGVKVAVALPIGNPFLQVLFGRIDLRNHRKLVVIDGQISYCGSQNIADEAFRIKPKYAPWVDVMFRFTGPITQQHQNVFVRDWMCQIDEDICGYLNQQVKVQSDGMIAQVIATGPVGRYSAMPEVFESLLHTARNSLTITTPYYVPNESLQAALCATANRGVETTLIVPARNDSFFVAAASRSYYLELLEAGVNLFEYRPGLLHAKTLTMDSRVSLVGSSNLDRRSFDLNFENNVLLIDRQLTTAIEHRQQTYLNDSDRVTMEQVLRWPIRKRLVNNLFAMMGPIL</sequence>
<keyword evidence="2" id="KW-1003">Cell membrane</keyword>
<dbReference type="SUPFAM" id="SSF56024">
    <property type="entry name" value="Phospholipase D/nuclease"/>
    <property type="match status" value="2"/>
</dbReference>
<evidence type="ECO:0000256" key="1">
    <source>
        <dbReference type="ARBA" id="ARBA00004651"/>
    </source>
</evidence>
<name>A0A517SSF5_9BACT</name>
<dbReference type="PROSITE" id="PS50035">
    <property type="entry name" value="PLD"/>
    <property type="match status" value="2"/>
</dbReference>
<comment type="subcellular location">
    <subcellularLocation>
        <location evidence="1">Cell membrane</location>
        <topology evidence="1">Multi-pass membrane protein</topology>
    </subcellularLocation>
</comment>
<evidence type="ECO:0000313" key="16">
    <source>
        <dbReference type="Proteomes" id="UP000315003"/>
    </source>
</evidence>
<dbReference type="Gene3D" id="3.30.870.10">
    <property type="entry name" value="Endonuclease Chain A"/>
    <property type="match status" value="2"/>
</dbReference>